<dbReference type="HOGENOM" id="CLU_2330422_0_0_6"/>
<dbReference type="Proteomes" id="UP000007077">
    <property type="component" value="Chromosome"/>
</dbReference>
<proteinExistence type="predicted"/>
<sequence>MAREDDVWRLPSRLNALSTGKLLQTFLYETPVSCDWFFDLREVTEIDQAGLDCLLAVRNRVVGSGFALFFLNTPCQFSRIIRVLERDQVYSGLSPSNA</sequence>
<name>E4PHC9_MARAH</name>
<dbReference type="EMBL" id="CP001978">
    <property type="protein sequence ID" value="ADP99430.1"/>
    <property type="molecule type" value="Genomic_DNA"/>
</dbReference>
<dbReference type="KEGG" id="mad:HP15_3666"/>
<accession>E4PHC9</accession>
<reference evidence="2" key="2">
    <citation type="submission" date="2010-02" db="EMBL/GenBank/DDBJ databases">
        <title>Complete genome sequence of Marinobacter adhaerens type strain (HP15).</title>
        <authorList>
            <person name="Gaerdes A.A.M."/>
            <person name="Kaeppel E."/>
            <person name="Shezad A."/>
            <person name="Seebah S."/>
            <person name="Teeling H."/>
            <person name="Yarza P."/>
            <person name="Gloeckner F.O."/>
            <person name="Ullrich M.S."/>
        </authorList>
    </citation>
    <scope>NUCLEOTIDE SEQUENCE [LARGE SCALE GENOMIC DNA]</scope>
    <source>
        <strain evidence="2">DSM 23420 / HP15</strain>
    </source>
</reference>
<dbReference type="PATRIC" id="fig|225937.3.peg.3688"/>
<evidence type="ECO:0000313" key="2">
    <source>
        <dbReference type="Proteomes" id="UP000007077"/>
    </source>
</evidence>
<dbReference type="STRING" id="225937.HP15_3666"/>
<dbReference type="SUPFAM" id="SSF52091">
    <property type="entry name" value="SpoIIaa-like"/>
    <property type="match status" value="1"/>
</dbReference>
<evidence type="ECO:0000313" key="1">
    <source>
        <dbReference type="EMBL" id="ADP99430.1"/>
    </source>
</evidence>
<dbReference type="Gene3D" id="3.30.750.24">
    <property type="entry name" value="STAS domain"/>
    <property type="match status" value="1"/>
</dbReference>
<reference evidence="1 2" key="1">
    <citation type="journal article" date="2010" name="Stand. Genomic Sci.">
        <title>Complete genome sequence of Marinobacter adhaerens type strain (HP15), a diatom-interacting marine microorganism.</title>
        <authorList>
            <person name="Gardes A."/>
            <person name="Kaeppel E."/>
            <person name="Shehzad A."/>
            <person name="Seebah S."/>
            <person name="Teeling H."/>
            <person name="Yarza P."/>
            <person name="Glockner F.O."/>
            <person name="Grossart H.P."/>
            <person name="Ullrich M.S."/>
        </authorList>
    </citation>
    <scope>NUCLEOTIDE SEQUENCE [LARGE SCALE GENOMIC DNA]</scope>
    <source>
        <strain evidence="2">DSM 23420 / HP15</strain>
    </source>
</reference>
<dbReference type="AlphaFoldDB" id="E4PHC9"/>
<protein>
    <recommendedName>
        <fullName evidence="3">STAS domain-containing protein</fullName>
    </recommendedName>
</protein>
<organism evidence="1 2">
    <name type="scientific">Marinobacter adhaerens (strain DSM 23420 / HP15)</name>
    <dbReference type="NCBI Taxonomy" id="225937"/>
    <lineage>
        <taxon>Bacteria</taxon>
        <taxon>Pseudomonadati</taxon>
        <taxon>Pseudomonadota</taxon>
        <taxon>Gammaproteobacteria</taxon>
        <taxon>Pseudomonadales</taxon>
        <taxon>Marinobacteraceae</taxon>
        <taxon>Marinobacter</taxon>
    </lineage>
</organism>
<dbReference type="InterPro" id="IPR036513">
    <property type="entry name" value="STAS_dom_sf"/>
</dbReference>
<gene>
    <name evidence="1" type="ordered locus">HP15_3666</name>
</gene>
<evidence type="ECO:0008006" key="3">
    <source>
        <dbReference type="Google" id="ProtNLM"/>
    </source>
</evidence>